<evidence type="ECO:0000313" key="15">
    <source>
        <dbReference type="EMBL" id="KAL3802379.1"/>
    </source>
</evidence>
<dbReference type="PANTHER" id="PTHR10556">
    <property type="entry name" value="3-OXO-5-ALPHA-STEROID 4-DEHYDROGENASE"/>
    <property type="match status" value="1"/>
</dbReference>
<keyword evidence="9 13" id="KW-1133">Transmembrane helix</keyword>
<evidence type="ECO:0000256" key="1">
    <source>
        <dbReference type="ARBA" id="ARBA00004477"/>
    </source>
</evidence>
<comment type="caution">
    <text evidence="15">The sequence shown here is derived from an EMBL/GenBank/DDBJ whole genome shotgun (WGS) entry which is preliminary data.</text>
</comment>
<evidence type="ECO:0000256" key="8">
    <source>
        <dbReference type="ARBA" id="ARBA00022857"/>
    </source>
</evidence>
<comment type="subcellular location">
    <subcellularLocation>
        <location evidence="1">Endoplasmic reticulum membrane</location>
        <topology evidence="1">Multi-pass membrane protein</topology>
    </subcellularLocation>
    <subcellularLocation>
        <location evidence="2">Microsome membrane</location>
    </subcellularLocation>
</comment>
<keyword evidence="7" id="KW-0492">Microsome</keyword>
<evidence type="ECO:0000256" key="11">
    <source>
        <dbReference type="ARBA" id="ARBA00023098"/>
    </source>
</evidence>
<comment type="similarity">
    <text evidence="3">Belongs to the steroid 5-alpha reductase family.</text>
</comment>
<keyword evidence="10" id="KW-0560">Oxidoreductase</keyword>
<evidence type="ECO:0000256" key="9">
    <source>
        <dbReference type="ARBA" id="ARBA00022989"/>
    </source>
</evidence>
<keyword evidence="4 13" id="KW-0812">Transmembrane</keyword>
<gene>
    <name evidence="15" type="ORF">HJC23_007204</name>
</gene>
<dbReference type="AlphaFoldDB" id="A0ABD3QQV8"/>
<dbReference type="Proteomes" id="UP001516023">
    <property type="component" value="Unassembled WGS sequence"/>
</dbReference>
<proteinExistence type="inferred from homology"/>
<keyword evidence="8" id="KW-0521">NADP</keyword>
<dbReference type="InterPro" id="IPR039357">
    <property type="entry name" value="SRD5A/TECR"/>
</dbReference>
<dbReference type="PROSITE" id="PS50244">
    <property type="entry name" value="S5A_REDUCTASE"/>
    <property type="match status" value="1"/>
</dbReference>
<evidence type="ECO:0000313" key="16">
    <source>
        <dbReference type="Proteomes" id="UP001516023"/>
    </source>
</evidence>
<dbReference type="EMBL" id="JABMIG020000020">
    <property type="protein sequence ID" value="KAL3802379.1"/>
    <property type="molecule type" value="Genomic_DNA"/>
</dbReference>
<evidence type="ECO:0000256" key="3">
    <source>
        <dbReference type="ARBA" id="ARBA00007742"/>
    </source>
</evidence>
<keyword evidence="12 13" id="KW-0472">Membrane</keyword>
<keyword evidence="6" id="KW-0256">Endoplasmic reticulum</keyword>
<dbReference type="PANTHER" id="PTHR10556:SF57">
    <property type="entry name" value="3-OXO-5-ALPHA-STEROID 4-DEHYDROGENASE 1"/>
    <property type="match status" value="1"/>
</dbReference>
<evidence type="ECO:0000256" key="13">
    <source>
        <dbReference type="SAM" id="Phobius"/>
    </source>
</evidence>
<evidence type="ECO:0000256" key="4">
    <source>
        <dbReference type="ARBA" id="ARBA00022692"/>
    </source>
</evidence>
<evidence type="ECO:0000256" key="10">
    <source>
        <dbReference type="ARBA" id="ARBA00023002"/>
    </source>
</evidence>
<keyword evidence="5" id="KW-0221">Differentiation</keyword>
<sequence>MVASIEQIHLHRFCSASLLLSSIPTYLITRYMVTAPFGRHVSTTKSPWWYGPKINPRLSWFIFECPNLIWSWYWCWHRNDDSILFLESSGDENLIPSNTLLICMFALHYVNRAIVYPLRMSPNSQSVPLVVTTSAVIFTAFNGYIQCFYLGHIEKLAPLDLSRHGGLSRNNIQKLLGIFIFVVGMGINIYADGVLRDLRSKNNDKADTTSNRRYYIPRDLVFTYISCPNFTGEIIEWFGYAMASQFSLPSVAFFCYTASNLIPRGVAHHNWYKRKFEDYPMERKWAVIPFIA</sequence>
<dbReference type="GO" id="GO:0016491">
    <property type="term" value="F:oxidoreductase activity"/>
    <property type="evidence" value="ECO:0007669"/>
    <property type="project" value="UniProtKB-KW"/>
</dbReference>
<evidence type="ECO:0000256" key="7">
    <source>
        <dbReference type="ARBA" id="ARBA00022848"/>
    </source>
</evidence>
<protein>
    <recommendedName>
        <fullName evidence="14">3-oxo-5-alpha-steroid 4-dehydrogenase C-terminal domain-containing protein</fullName>
    </recommendedName>
</protein>
<feature type="transmembrane region" description="Helical" evidence="13">
    <location>
        <begin position="94"/>
        <end position="115"/>
    </location>
</feature>
<dbReference type="GO" id="GO:0006629">
    <property type="term" value="P:lipid metabolic process"/>
    <property type="evidence" value="ECO:0007669"/>
    <property type="project" value="UniProtKB-KW"/>
</dbReference>
<keyword evidence="16" id="KW-1185">Reference proteome</keyword>
<dbReference type="FunFam" id="1.20.120.1630:FF:000014">
    <property type="entry name" value="Steroid 5-alpha reductase, putative"/>
    <property type="match status" value="1"/>
</dbReference>
<evidence type="ECO:0000256" key="12">
    <source>
        <dbReference type="ARBA" id="ARBA00023136"/>
    </source>
</evidence>
<dbReference type="GO" id="GO:0030154">
    <property type="term" value="P:cell differentiation"/>
    <property type="evidence" value="ECO:0007669"/>
    <property type="project" value="UniProtKB-KW"/>
</dbReference>
<dbReference type="Gene3D" id="1.20.120.1630">
    <property type="match status" value="1"/>
</dbReference>
<dbReference type="Pfam" id="PF02544">
    <property type="entry name" value="Steroid_dh"/>
    <property type="match status" value="1"/>
</dbReference>
<keyword evidence="11" id="KW-0443">Lipid metabolism</keyword>
<feature type="domain" description="3-oxo-5-alpha-steroid 4-dehydrogenase C-terminal" evidence="14">
    <location>
        <begin position="126"/>
        <end position="291"/>
    </location>
</feature>
<reference evidence="15 16" key="1">
    <citation type="journal article" date="2020" name="G3 (Bethesda)">
        <title>Improved Reference Genome for Cyclotella cryptica CCMP332, a Model for Cell Wall Morphogenesis, Salinity Adaptation, and Lipid Production in Diatoms (Bacillariophyta).</title>
        <authorList>
            <person name="Roberts W.R."/>
            <person name="Downey K.M."/>
            <person name="Ruck E.C."/>
            <person name="Traller J.C."/>
            <person name="Alverson A.J."/>
        </authorList>
    </citation>
    <scope>NUCLEOTIDE SEQUENCE [LARGE SCALE GENOMIC DNA]</scope>
    <source>
        <strain evidence="15 16">CCMP332</strain>
    </source>
</reference>
<dbReference type="GO" id="GO:0005789">
    <property type="term" value="C:endoplasmic reticulum membrane"/>
    <property type="evidence" value="ECO:0007669"/>
    <property type="project" value="UniProtKB-SubCell"/>
</dbReference>
<organism evidence="15 16">
    <name type="scientific">Cyclotella cryptica</name>
    <dbReference type="NCBI Taxonomy" id="29204"/>
    <lineage>
        <taxon>Eukaryota</taxon>
        <taxon>Sar</taxon>
        <taxon>Stramenopiles</taxon>
        <taxon>Ochrophyta</taxon>
        <taxon>Bacillariophyta</taxon>
        <taxon>Coscinodiscophyceae</taxon>
        <taxon>Thalassiosirophycidae</taxon>
        <taxon>Stephanodiscales</taxon>
        <taxon>Stephanodiscaceae</taxon>
        <taxon>Cyclotella</taxon>
    </lineage>
</organism>
<feature type="transmembrane region" description="Helical" evidence="13">
    <location>
        <begin position="172"/>
        <end position="191"/>
    </location>
</feature>
<evidence type="ECO:0000256" key="6">
    <source>
        <dbReference type="ARBA" id="ARBA00022824"/>
    </source>
</evidence>
<dbReference type="InterPro" id="IPR001104">
    <property type="entry name" value="3-oxo-5_a-steroid_4-DH_C"/>
</dbReference>
<evidence type="ECO:0000256" key="2">
    <source>
        <dbReference type="ARBA" id="ARBA00004524"/>
    </source>
</evidence>
<feature type="transmembrane region" description="Helical" evidence="13">
    <location>
        <begin position="127"/>
        <end position="152"/>
    </location>
</feature>
<evidence type="ECO:0000256" key="5">
    <source>
        <dbReference type="ARBA" id="ARBA00022782"/>
    </source>
</evidence>
<evidence type="ECO:0000259" key="14">
    <source>
        <dbReference type="Pfam" id="PF02544"/>
    </source>
</evidence>
<name>A0ABD3QQV8_9STRA</name>
<accession>A0ABD3QQV8</accession>